<feature type="transmembrane region" description="Helical" evidence="7">
    <location>
        <begin position="289"/>
        <end position="307"/>
    </location>
</feature>
<protein>
    <submittedName>
        <fullName evidence="9">MFS transporter</fullName>
    </submittedName>
</protein>
<evidence type="ECO:0000256" key="3">
    <source>
        <dbReference type="ARBA" id="ARBA00022475"/>
    </source>
</evidence>
<dbReference type="InterPro" id="IPR005829">
    <property type="entry name" value="Sugar_transporter_CS"/>
</dbReference>
<comment type="subcellular location">
    <subcellularLocation>
        <location evidence="1">Cell membrane</location>
        <topology evidence="1">Multi-pass membrane protein</topology>
    </subcellularLocation>
</comment>
<name>A0A501WJZ9_9RHOB</name>
<feature type="domain" description="Major facilitator superfamily (MFS) profile" evidence="8">
    <location>
        <begin position="15"/>
        <end position="402"/>
    </location>
</feature>
<keyword evidence="2" id="KW-0813">Transport</keyword>
<dbReference type="PANTHER" id="PTHR23513:SF11">
    <property type="entry name" value="STAPHYLOFERRIN A TRANSPORTER"/>
    <property type="match status" value="1"/>
</dbReference>
<dbReference type="Proteomes" id="UP000319255">
    <property type="component" value="Unassembled WGS sequence"/>
</dbReference>
<evidence type="ECO:0000259" key="8">
    <source>
        <dbReference type="PROSITE" id="PS50850"/>
    </source>
</evidence>
<reference evidence="9 10" key="1">
    <citation type="submission" date="2019-06" db="EMBL/GenBank/DDBJ databases">
        <title>A novel bacterium of genus Amaricoccus, isolated from marine sediment.</title>
        <authorList>
            <person name="Huang H."/>
            <person name="Mo K."/>
            <person name="Hu Y."/>
        </authorList>
    </citation>
    <scope>NUCLEOTIDE SEQUENCE [LARGE SCALE GENOMIC DNA]</scope>
    <source>
        <strain evidence="9 10">HB172011</strain>
    </source>
</reference>
<dbReference type="AlphaFoldDB" id="A0A501WJZ9"/>
<evidence type="ECO:0000256" key="6">
    <source>
        <dbReference type="ARBA" id="ARBA00023136"/>
    </source>
</evidence>
<dbReference type="PROSITE" id="PS00216">
    <property type="entry name" value="SUGAR_TRANSPORT_1"/>
    <property type="match status" value="1"/>
</dbReference>
<dbReference type="GO" id="GO:0005886">
    <property type="term" value="C:plasma membrane"/>
    <property type="evidence" value="ECO:0007669"/>
    <property type="project" value="UniProtKB-SubCell"/>
</dbReference>
<keyword evidence="6 7" id="KW-0472">Membrane</keyword>
<evidence type="ECO:0000256" key="4">
    <source>
        <dbReference type="ARBA" id="ARBA00022692"/>
    </source>
</evidence>
<feature type="transmembrane region" description="Helical" evidence="7">
    <location>
        <begin position="52"/>
        <end position="73"/>
    </location>
</feature>
<dbReference type="Gene3D" id="1.20.1250.20">
    <property type="entry name" value="MFS general substrate transporter like domains"/>
    <property type="match status" value="1"/>
</dbReference>
<dbReference type="RefSeq" id="WP_140455885.1">
    <property type="nucleotide sequence ID" value="NZ_VFRP01000030.1"/>
</dbReference>
<evidence type="ECO:0000256" key="1">
    <source>
        <dbReference type="ARBA" id="ARBA00004651"/>
    </source>
</evidence>
<feature type="transmembrane region" description="Helical" evidence="7">
    <location>
        <begin position="374"/>
        <end position="397"/>
    </location>
</feature>
<evidence type="ECO:0000256" key="2">
    <source>
        <dbReference type="ARBA" id="ARBA00022448"/>
    </source>
</evidence>
<keyword evidence="10" id="KW-1185">Reference proteome</keyword>
<dbReference type="PROSITE" id="PS50850">
    <property type="entry name" value="MFS"/>
    <property type="match status" value="1"/>
</dbReference>
<dbReference type="PANTHER" id="PTHR23513">
    <property type="entry name" value="INTEGRAL MEMBRANE EFFLUX PROTEIN-RELATED"/>
    <property type="match status" value="1"/>
</dbReference>
<gene>
    <name evidence="9" type="ORF">FJM51_19880</name>
</gene>
<feature type="transmembrane region" description="Helical" evidence="7">
    <location>
        <begin position="224"/>
        <end position="248"/>
    </location>
</feature>
<keyword evidence="3" id="KW-1003">Cell membrane</keyword>
<sequence>MTDAVSPLAPFRNRLYLAYWLTGLMANFGWLIQMVGASWLMTSIGGSPEMVALVQTSVALPTMLFSLAAGAMADNFGRRTMILVSQSFLLVISSVLAFLSWAGWVNPWMLLCFTFLIGSGKALNNPAWQTYVTEFMPREDLPEAIAANSVGFNLARSVGPAIGGAIVASVGAFAAFAVNAVSNIGMIVVMLGRGTTASASDLPPERVGSAMLAGIRYVAMSPHLLVVMVRGAVFNFAAISVMALLPLVARDLVEGGPRTYGILLGGFGVGAVIGALAGARLRHMMSLEWLVRTGFLAFAVAVAVIATSSVAPLSILASACAGASWLLTLSTFNTTVQMTSPRWVVSRAHALYQAASFGGNALGSWVWGMLAASYGIPTSLLAAAAVLVFGAGLGLGLRLRELGPLGLDPSGRWVAPRGAADLRPRSGPILTSIEYRIAPEDIDAFLRIMAERRRSRARDGARAWSLARDMDDSEIWTERYQTPTWLDTQRFHSRRTQADAELSDRLKALHGGQAPTIRHEIERQPGRPAPDWTGLADH</sequence>
<organism evidence="9 10">
    <name type="scientific">Amaricoccus solimangrovi</name>
    <dbReference type="NCBI Taxonomy" id="2589815"/>
    <lineage>
        <taxon>Bacteria</taxon>
        <taxon>Pseudomonadati</taxon>
        <taxon>Pseudomonadota</taxon>
        <taxon>Alphaproteobacteria</taxon>
        <taxon>Rhodobacterales</taxon>
        <taxon>Paracoccaceae</taxon>
        <taxon>Amaricoccus</taxon>
    </lineage>
</organism>
<dbReference type="SUPFAM" id="SSF103473">
    <property type="entry name" value="MFS general substrate transporter"/>
    <property type="match status" value="1"/>
</dbReference>
<proteinExistence type="predicted"/>
<dbReference type="InterPro" id="IPR036259">
    <property type="entry name" value="MFS_trans_sf"/>
</dbReference>
<feature type="transmembrane region" description="Helical" evidence="7">
    <location>
        <begin position="16"/>
        <end position="40"/>
    </location>
</feature>
<evidence type="ECO:0000313" key="10">
    <source>
        <dbReference type="Proteomes" id="UP000319255"/>
    </source>
</evidence>
<keyword evidence="5 7" id="KW-1133">Transmembrane helix</keyword>
<dbReference type="EMBL" id="VFRP01000030">
    <property type="protein sequence ID" value="TPE47477.1"/>
    <property type="molecule type" value="Genomic_DNA"/>
</dbReference>
<dbReference type="InterPro" id="IPR010290">
    <property type="entry name" value="TM_effector"/>
</dbReference>
<dbReference type="GO" id="GO:0022857">
    <property type="term" value="F:transmembrane transporter activity"/>
    <property type="evidence" value="ECO:0007669"/>
    <property type="project" value="InterPro"/>
</dbReference>
<dbReference type="OrthoDB" id="9809918at2"/>
<feature type="transmembrane region" description="Helical" evidence="7">
    <location>
        <begin position="260"/>
        <end position="277"/>
    </location>
</feature>
<evidence type="ECO:0000256" key="7">
    <source>
        <dbReference type="SAM" id="Phobius"/>
    </source>
</evidence>
<dbReference type="CDD" id="cd06173">
    <property type="entry name" value="MFS_MefA_like"/>
    <property type="match status" value="1"/>
</dbReference>
<accession>A0A501WJZ9</accession>
<feature type="transmembrane region" description="Helical" evidence="7">
    <location>
        <begin position="161"/>
        <end position="181"/>
    </location>
</feature>
<keyword evidence="4 7" id="KW-0812">Transmembrane</keyword>
<dbReference type="InterPro" id="IPR020846">
    <property type="entry name" value="MFS_dom"/>
</dbReference>
<comment type="caution">
    <text evidence="9">The sequence shown here is derived from an EMBL/GenBank/DDBJ whole genome shotgun (WGS) entry which is preliminary data.</text>
</comment>
<evidence type="ECO:0000313" key="9">
    <source>
        <dbReference type="EMBL" id="TPE47477.1"/>
    </source>
</evidence>
<feature type="transmembrane region" description="Helical" evidence="7">
    <location>
        <begin position="80"/>
        <end position="101"/>
    </location>
</feature>
<evidence type="ECO:0000256" key="5">
    <source>
        <dbReference type="ARBA" id="ARBA00022989"/>
    </source>
</evidence>
<dbReference type="Pfam" id="PF05977">
    <property type="entry name" value="MFS_3"/>
    <property type="match status" value="1"/>
</dbReference>